<reference evidence="1" key="1">
    <citation type="submission" date="2018-06" db="EMBL/GenBank/DDBJ databases">
        <authorList>
            <person name="Zhirakovskaya E."/>
        </authorList>
    </citation>
    <scope>NUCLEOTIDE SEQUENCE</scope>
</reference>
<organism evidence="1">
    <name type="scientific">hydrothermal vent metagenome</name>
    <dbReference type="NCBI Taxonomy" id="652676"/>
    <lineage>
        <taxon>unclassified sequences</taxon>
        <taxon>metagenomes</taxon>
        <taxon>ecological metagenomes</taxon>
    </lineage>
</organism>
<evidence type="ECO:0000313" key="1">
    <source>
        <dbReference type="EMBL" id="VAW96103.1"/>
    </source>
</evidence>
<sequence>MKFCRVAATLDLKISQQDLEKHLPASPYVVGEEIAEQAIVYEEQQHLSYYPAVEFLKEQHAIDQDLVNAIENISWLVSNLIREEITRRLRPVFSTVQFENIQLHAFKMPTVRPHNKNARHELAAHYTPDHAHVSIITTSIKHYDDAVTAERMTKNLIHRWLNDHVDGLEITSVSYIES</sequence>
<dbReference type="EMBL" id="UOFT01000051">
    <property type="protein sequence ID" value="VAW96103.1"/>
    <property type="molecule type" value="Genomic_DNA"/>
</dbReference>
<dbReference type="AlphaFoldDB" id="A0A3B1A7P4"/>
<proteinExistence type="predicted"/>
<name>A0A3B1A7P4_9ZZZZ</name>
<accession>A0A3B1A7P4</accession>
<gene>
    <name evidence="1" type="ORF">MNBD_GAMMA23-552</name>
</gene>
<protein>
    <submittedName>
        <fullName evidence="1">Uncharacterized protein</fullName>
    </submittedName>
</protein>